<dbReference type="InterPro" id="IPR009739">
    <property type="entry name" value="LprI-like_N"/>
</dbReference>
<evidence type="ECO:0000259" key="1">
    <source>
        <dbReference type="Pfam" id="PF07007"/>
    </source>
</evidence>
<dbReference type="Gene3D" id="1.20.1270.180">
    <property type="match status" value="1"/>
</dbReference>
<keyword evidence="3" id="KW-1185">Reference proteome</keyword>
<evidence type="ECO:0000313" key="3">
    <source>
        <dbReference type="Proteomes" id="UP001139721"/>
    </source>
</evidence>
<dbReference type="Pfam" id="PF07007">
    <property type="entry name" value="LprI"/>
    <property type="match status" value="1"/>
</dbReference>
<dbReference type="RefSeq" id="WP_250424434.1">
    <property type="nucleotide sequence ID" value="NZ_JAJKBJ010000015.1"/>
</dbReference>
<dbReference type="AlphaFoldDB" id="A0A9X2IBF7"/>
<gene>
    <name evidence="2" type="ORF">LOX96_12355</name>
</gene>
<comment type="caution">
    <text evidence="2">The sequence shown here is derived from an EMBL/GenBank/DDBJ whole genome shotgun (WGS) entry which is preliminary data.</text>
</comment>
<protein>
    <submittedName>
        <fullName evidence="2">DUF1311 domain-containing protein</fullName>
    </submittedName>
</protein>
<name>A0A9X2IBF7_9GAMM</name>
<reference evidence="2" key="1">
    <citation type="submission" date="2021-11" db="EMBL/GenBank/DDBJ databases">
        <title>Legionella maioricencis sp. nov., a new species isolated from hot water samples in Mallorca.</title>
        <authorList>
            <person name="Crespi S."/>
            <person name="Drasar V."/>
            <person name="Salva-Serra F."/>
            <person name="Jaen-Luchoro D."/>
            <person name="Pineiro-Iglesias B."/>
            <person name="Aliaga F."/>
            <person name="Fernandez-Juarez V."/>
            <person name="Coll G."/>
            <person name="Moore E.R.B."/>
            <person name="Bennasar-Figueras A."/>
        </authorList>
    </citation>
    <scope>NUCLEOTIDE SEQUENCE</scope>
    <source>
        <strain evidence="2">HCPI-6</strain>
    </source>
</reference>
<feature type="domain" description="Lysozyme inhibitor LprI-like N-terminal" evidence="1">
    <location>
        <begin position="35"/>
        <end position="117"/>
    </location>
</feature>
<dbReference type="Proteomes" id="UP001139721">
    <property type="component" value="Unassembled WGS sequence"/>
</dbReference>
<accession>A0A9X2IBF7</accession>
<dbReference type="EMBL" id="JAJKBJ010000015">
    <property type="protein sequence ID" value="MCL9684889.1"/>
    <property type="molecule type" value="Genomic_DNA"/>
</dbReference>
<evidence type="ECO:0000313" key="2">
    <source>
        <dbReference type="EMBL" id="MCL9684889.1"/>
    </source>
</evidence>
<proteinExistence type="predicted"/>
<organism evidence="2 3">
    <name type="scientific">Legionella maioricensis</name>
    <dbReference type="NCBI Taxonomy" id="2896528"/>
    <lineage>
        <taxon>Bacteria</taxon>
        <taxon>Pseudomonadati</taxon>
        <taxon>Pseudomonadota</taxon>
        <taxon>Gammaproteobacteria</taxon>
        <taxon>Legionellales</taxon>
        <taxon>Legionellaceae</taxon>
        <taxon>Legionella</taxon>
    </lineage>
</organism>
<sequence length="134" mass="16089">MKFYKICLLIVLFFISVHGNARNYEYKGHCTSKIYQNNFEKCLDEELASYDKELNDLYRSFSKSTPHKKLKKIETLWIQFKEADCDYMASKVHGGQYYDDVYKACLINKTKARIADLRRSFLYRGWFKDYRLSN</sequence>